<keyword evidence="9 11" id="KW-1133">Transmembrane helix</keyword>
<dbReference type="UniPathway" id="UPA00196"/>
<evidence type="ECO:0000313" key="13">
    <source>
        <dbReference type="Proteomes" id="UP000187283"/>
    </source>
</evidence>
<comment type="pathway">
    <text evidence="2 11">Glycolipid biosynthesis; glycosylphosphatidylinositol-anchor biosynthesis.</text>
</comment>
<reference evidence="12 13" key="1">
    <citation type="submission" date="2017-01" db="EMBL/GenBank/DDBJ databases">
        <authorList>
            <person name="Mah S.A."/>
            <person name="Swanson W.J."/>
            <person name="Moy G.W."/>
            <person name="Vacquier V.D."/>
        </authorList>
    </citation>
    <scope>NUCLEOTIDE SEQUENCE [LARGE SCALE GENOMIC DNA]</scope>
    <source>
        <strain evidence="12 13">GSMNP</strain>
    </source>
</reference>
<keyword evidence="13" id="KW-1185">Reference proteome</keyword>
<dbReference type="AlphaFoldDB" id="A0A1R1XY03"/>
<dbReference type="OrthoDB" id="272139at2759"/>
<keyword evidence="5 11" id="KW-0337">GPI-anchor biosynthesis</keyword>
<evidence type="ECO:0000256" key="9">
    <source>
        <dbReference type="ARBA" id="ARBA00022989"/>
    </source>
</evidence>
<evidence type="ECO:0000256" key="8">
    <source>
        <dbReference type="ARBA" id="ARBA00022824"/>
    </source>
</evidence>
<dbReference type="InterPro" id="IPR017850">
    <property type="entry name" value="Alkaline_phosphatase_core_sf"/>
</dbReference>
<organism evidence="12 13">
    <name type="scientific">Smittium culicis</name>
    <dbReference type="NCBI Taxonomy" id="133412"/>
    <lineage>
        <taxon>Eukaryota</taxon>
        <taxon>Fungi</taxon>
        <taxon>Fungi incertae sedis</taxon>
        <taxon>Zoopagomycota</taxon>
        <taxon>Kickxellomycotina</taxon>
        <taxon>Harpellomycetes</taxon>
        <taxon>Harpellales</taxon>
        <taxon>Legeriomycetaceae</taxon>
        <taxon>Smittium</taxon>
    </lineage>
</organism>
<dbReference type="InterPro" id="IPR002591">
    <property type="entry name" value="Phosphodiest/P_Trfase"/>
</dbReference>
<comment type="subcellular location">
    <subcellularLocation>
        <location evidence="1 11">Endoplasmic reticulum membrane</location>
        <topology evidence="1 11">Multi-pass membrane protein</topology>
    </subcellularLocation>
</comment>
<evidence type="ECO:0000256" key="10">
    <source>
        <dbReference type="ARBA" id="ARBA00023136"/>
    </source>
</evidence>
<keyword evidence="8 11" id="KW-0256">Endoplasmic reticulum</keyword>
<keyword evidence="10 11" id="KW-0472">Membrane</keyword>
<feature type="transmembrane region" description="Helical" evidence="11">
    <location>
        <begin position="12"/>
        <end position="33"/>
    </location>
</feature>
<dbReference type="STRING" id="133412.A0A1R1XY03"/>
<dbReference type="EMBL" id="LSSN01001469">
    <property type="protein sequence ID" value="OMJ19498.1"/>
    <property type="molecule type" value="Genomic_DNA"/>
</dbReference>
<evidence type="ECO:0000256" key="11">
    <source>
        <dbReference type="RuleBase" id="RU367106"/>
    </source>
</evidence>
<gene>
    <name evidence="12" type="ORF">AYI70_g4702</name>
</gene>
<comment type="caution">
    <text evidence="11">Lacks conserved residue(s) required for the propagation of feature annotation.</text>
</comment>
<dbReference type="Gene3D" id="3.40.720.10">
    <property type="entry name" value="Alkaline Phosphatase, subunit A"/>
    <property type="match status" value="1"/>
</dbReference>
<comment type="function">
    <text evidence="11">Ethanolamine phosphate transferase involved in glycosylphosphatidylinositol-anchor biosynthesis. Transfers ethanolamine phosphate to the GPI second mannose.</text>
</comment>
<evidence type="ECO:0000256" key="2">
    <source>
        <dbReference type="ARBA" id="ARBA00004687"/>
    </source>
</evidence>
<dbReference type="PANTHER" id="PTHR23072:SF0">
    <property type="entry name" value="GPI ETHANOLAMINE PHOSPHATE TRANSFERASE 2"/>
    <property type="match status" value="1"/>
</dbReference>
<dbReference type="InterPro" id="IPR037674">
    <property type="entry name" value="PIG-G_N"/>
</dbReference>
<evidence type="ECO:0000256" key="3">
    <source>
        <dbReference type="ARBA" id="ARBA00005315"/>
    </source>
</evidence>
<dbReference type="GO" id="GO:0006506">
    <property type="term" value="P:GPI anchor biosynthetic process"/>
    <property type="evidence" value="ECO:0007669"/>
    <property type="project" value="UniProtKB-UniPathway"/>
</dbReference>
<evidence type="ECO:0000313" key="12">
    <source>
        <dbReference type="EMBL" id="OMJ19498.1"/>
    </source>
</evidence>
<name>A0A1R1XY03_9FUNG</name>
<accession>A0A1R1XY03</accession>
<keyword evidence="6 11" id="KW-0808">Transferase</keyword>
<evidence type="ECO:0000256" key="4">
    <source>
        <dbReference type="ARBA" id="ARBA00020830"/>
    </source>
</evidence>
<comment type="similarity">
    <text evidence="3 11">Belongs to the PIGG/PIGN/PIGO family. PIGG subfamily.</text>
</comment>
<protein>
    <recommendedName>
        <fullName evidence="4 11">GPI ethanolamine phosphate transferase 2</fullName>
    </recommendedName>
</protein>
<dbReference type="InterPro" id="IPR039527">
    <property type="entry name" value="PIGG/GPI7"/>
</dbReference>
<dbReference type="Proteomes" id="UP000187283">
    <property type="component" value="Unassembled WGS sequence"/>
</dbReference>
<evidence type="ECO:0000256" key="7">
    <source>
        <dbReference type="ARBA" id="ARBA00022692"/>
    </source>
</evidence>
<evidence type="ECO:0000256" key="5">
    <source>
        <dbReference type="ARBA" id="ARBA00022502"/>
    </source>
</evidence>
<dbReference type="GO" id="GO:0005789">
    <property type="term" value="C:endoplasmic reticulum membrane"/>
    <property type="evidence" value="ECO:0007669"/>
    <property type="project" value="UniProtKB-SubCell"/>
</dbReference>
<dbReference type="PANTHER" id="PTHR23072">
    <property type="entry name" value="PHOSPHATIDYLINOSITOL GLYCAN-RELATED"/>
    <property type="match status" value="1"/>
</dbReference>
<comment type="caution">
    <text evidence="12">The sequence shown here is derived from an EMBL/GenBank/DDBJ whole genome shotgun (WGS) entry which is preliminary data.</text>
</comment>
<keyword evidence="7 11" id="KW-0812">Transmembrane</keyword>
<evidence type="ECO:0000256" key="6">
    <source>
        <dbReference type="ARBA" id="ARBA00022679"/>
    </source>
</evidence>
<dbReference type="Pfam" id="PF01663">
    <property type="entry name" value="Phosphodiest"/>
    <property type="match status" value="1"/>
</dbReference>
<evidence type="ECO:0000256" key="1">
    <source>
        <dbReference type="ARBA" id="ARBA00004477"/>
    </source>
</evidence>
<proteinExistence type="inferred from homology"/>
<dbReference type="GO" id="GO:0051267">
    <property type="term" value="F:CP2 mannose-ethanolamine phosphotransferase activity"/>
    <property type="evidence" value="ECO:0007669"/>
    <property type="project" value="TreeGrafter"/>
</dbReference>
<dbReference type="CDD" id="cd16024">
    <property type="entry name" value="GPI_EPT_2"/>
    <property type="match status" value="1"/>
</dbReference>
<dbReference type="SUPFAM" id="SSF53649">
    <property type="entry name" value="Alkaline phosphatase-like"/>
    <property type="match status" value="1"/>
</dbReference>
<sequence>MNSKSYSAKSILLVLVAISLNISGVYYFFTGFLPQKITVNKKSTWELAYTNSLEIKTENDLLAPKYDKLVFMVVDALRKYHKKLSYISFLTLESHSTLAPNLLQTIGFTANAKIPTVTLPRIKAMMTGTIPGYIDAVTNLLESEKSSGTSDDQQDSIIWQLVNASKKNIHMYGDDTWLRLFPNSFTEYEGTTSFYVSDTVQVDLNVTRNLDKSFSNPTNTDSPNWDALILHYLGLDHIGHLEGPNSKLMPPKQKEMDDIVKKIYSQIEKNDIERNKASNGKSKPTLFILLGDHGMNELGNHGGNSVGEVSPAMVFISPSMNHSSDYINIQTIDQTDLVPTLSTLLGFPIPYNNIGIPIDPLYINHSRKFSIFTFFVLFYFLLKILA</sequence>